<protein>
    <submittedName>
        <fullName evidence="1">Uncharacterized protein</fullName>
    </submittedName>
</protein>
<dbReference type="EMBL" id="CM055730">
    <property type="protein sequence ID" value="KAJ8013962.1"/>
    <property type="molecule type" value="Genomic_DNA"/>
</dbReference>
<dbReference type="Proteomes" id="UP001157502">
    <property type="component" value="Chromosome 3"/>
</dbReference>
<organism evidence="1 2">
    <name type="scientific">Dallia pectoralis</name>
    <name type="common">Alaska blackfish</name>
    <dbReference type="NCBI Taxonomy" id="75939"/>
    <lineage>
        <taxon>Eukaryota</taxon>
        <taxon>Metazoa</taxon>
        <taxon>Chordata</taxon>
        <taxon>Craniata</taxon>
        <taxon>Vertebrata</taxon>
        <taxon>Euteleostomi</taxon>
        <taxon>Actinopterygii</taxon>
        <taxon>Neopterygii</taxon>
        <taxon>Teleostei</taxon>
        <taxon>Protacanthopterygii</taxon>
        <taxon>Esociformes</taxon>
        <taxon>Umbridae</taxon>
        <taxon>Dallia</taxon>
    </lineage>
</organism>
<name>A0ACC2HDY3_DALPE</name>
<evidence type="ECO:0000313" key="1">
    <source>
        <dbReference type="EMBL" id="KAJ8013962.1"/>
    </source>
</evidence>
<comment type="caution">
    <text evidence="1">The sequence shown here is derived from an EMBL/GenBank/DDBJ whole genome shotgun (WGS) entry which is preliminary data.</text>
</comment>
<sequence length="662" mass="71515">MLVTSKQLGIGRSHSWDTLGGNEVQWAGGENIYDHQGRITGRRKSLSHGGDGGGYYESPAGVRPPDLDLKRDPCSYQDSLYSQQCYTADPRGMRKGSVSELNHYDRPAMAHGHRESIPSQGYYSQNPGLAPRQPEDPWGYNRNEQQPHLINRSLTHCGISPQGRPQWDQGQGGRPGPQGPALASPLPPPPPPPTAHNMNQVYGQPTAVPTSAKIMQDGQRPAAHYSLEQPPSPRYASEPPPLANQALYTDVNGRPMDPRQQQPAPTCLVVDPNDPNSPQRGVMRQDCNSLYGVQHQQQQAIPQVYNPNPPLAGPAPCPPVPLLPAPVALPPPPLTAPQTSAAPVDSKRNADPEFLALLRNEGLSESTISSLIQQGFDSTGMLAVMEENDIRSVAPNLGQARVLSRVATSVKRPLEPPPTPQQQGPSRGRSNSFSHRSDMYLQQQQQQQQQQALGIDPRLMPAHPGAMQTISPAMAEAMARRPNSAPSQHLLETTQGYPGSRSPGPYGGGMIPLQSRPMSAYSQHQGVSMHPGMQMMSSMPQHQQTPMPGLGPPQQAPKAYSTNYGVPMELMKRDRSLQPLSPMPSPQMMRKGGGGPSDGAMGTTMQSQSAAAASQKQSRRTGPPVIVSTMASPDTSKFHPVSPLPPPHPVYGMYLVFGVFVH</sequence>
<keyword evidence="2" id="KW-1185">Reference proteome</keyword>
<reference evidence="1" key="1">
    <citation type="submission" date="2021-05" db="EMBL/GenBank/DDBJ databases">
        <authorList>
            <person name="Pan Q."/>
            <person name="Jouanno E."/>
            <person name="Zahm M."/>
            <person name="Klopp C."/>
            <person name="Cabau C."/>
            <person name="Louis A."/>
            <person name="Berthelot C."/>
            <person name="Parey E."/>
            <person name="Roest Crollius H."/>
            <person name="Montfort J."/>
            <person name="Robinson-Rechavi M."/>
            <person name="Bouchez O."/>
            <person name="Lampietro C."/>
            <person name="Lopez Roques C."/>
            <person name="Donnadieu C."/>
            <person name="Postlethwait J."/>
            <person name="Bobe J."/>
            <person name="Dillon D."/>
            <person name="Chandos A."/>
            <person name="von Hippel F."/>
            <person name="Guiguen Y."/>
        </authorList>
    </citation>
    <scope>NUCLEOTIDE SEQUENCE</scope>
    <source>
        <strain evidence="1">YG-Jan2019</strain>
    </source>
</reference>
<evidence type="ECO:0000313" key="2">
    <source>
        <dbReference type="Proteomes" id="UP001157502"/>
    </source>
</evidence>
<accession>A0ACC2HDY3</accession>
<gene>
    <name evidence="1" type="ORF">DPEC_G00035290</name>
</gene>
<proteinExistence type="predicted"/>